<keyword evidence="2" id="KW-0804">Transcription</keyword>
<dbReference type="AlphaFoldDB" id="A0A6P2BU10"/>
<dbReference type="InterPro" id="IPR012074">
    <property type="entry name" value="GAF_ANTAR"/>
</dbReference>
<dbReference type="Proteomes" id="UP000460272">
    <property type="component" value="Unassembled WGS sequence"/>
</dbReference>
<proteinExistence type="predicted"/>
<evidence type="ECO:0000259" key="3">
    <source>
        <dbReference type="PROSITE" id="PS50921"/>
    </source>
</evidence>
<comment type="caution">
    <text evidence="4">The sequence shown here is derived from an EMBL/GenBank/DDBJ whole genome shotgun (WGS) entry which is preliminary data.</text>
</comment>
<dbReference type="OrthoDB" id="4929862at2"/>
<feature type="domain" description="ANTAR" evidence="3">
    <location>
        <begin position="161"/>
        <end position="222"/>
    </location>
</feature>
<dbReference type="Gene3D" id="1.10.10.10">
    <property type="entry name" value="Winged helix-like DNA-binding domain superfamily/Winged helix DNA-binding domain"/>
    <property type="match status" value="1"/>
</dbReference>
<dbReference type="Gene3D" id="3.30.450.40">
    <property type="match status" value="1"/>
</dbReference>
<evidence type="ECO:0000256" key="2">
    <source>
        <dbReference type="ARBA" id="ARBA00023163"/>
    </source>
</evidence>
<evidence type="ECO:0000256" key="1">
    <source>
        <dbReference type="ARBA" id="ARBA00023015"/>
    </source>
</evidence>
<keyword evidence="1" id="KW-0805">Transcription regulation</keyword>
<dbReference type="GO" id="GO:0003723">
    <property type="term" value="F:RNA binding"/>
    <property type="evidence" value="ECO:0007669"/>
    <property type="project" value="InterPro"/>
</dbReference>
<dbReference type="InterPro" id="IPR029016">
    <property type="entry name" value="GAF-like_dom_sf"/>
</dbReference>
<dbReference type="RefSeq" id="WP_145860351.1">
    <property type="nucleotide sequence ID" value="NZ_RPFW01000008.1"/>
</dbReference>
<evidence type="ECO:0000313" key="4">
    <source>
        <dbReference type="EMBL" id="TVZ00693.1"/>
    </source>
</evidence>
<keyword evidence="5" id="KW-1185">Reference proteome</keyword>
<dbReference type="InterPro" id="IPR011006">
    <property type="entry name" value="CheY-like_superfamily"/>
</dbReference>
<organism evidence="4 5">
    <name type="scientific">Trebonia kvetii</name>
    <dbReference type="NCBI Taxonomy" id="2480626"/>
    <lineage>
        <taxon>Bacteria</taxon>
        <taxon>Bacillati</taxon>
        <taxon>Actinomycetota</taxon>
        <taxon>Actinomycetes</taxon>
        <taxon>Streptosporangiales</taxon>
        <taxon>Treboniaceae</taxon>
        <taxon>Trebonia</taxon>
    </lineage>
</organism>
<protein>
    <submittedName>
        <fullName evidence="4">ANTAR domain-containing protein</fullName>
    </submittedName>
</protein>
<name>A0A6P2BU10_9ACTN</name>
<dbReference type="InterPro" id="IPR036388">
    <property type="entry name" value="WH-like_DNA-bd_sf"/>
</dbReference>
<accession>A0A6P2BU10</accession>
<dbReference type="SUPFAM" id="SSF52172">
    <property type="entry name" value="CheY-like"/>
    <property type="match status" value="1"/>
</dbReference>
<reference evidence="4 5" key="1">
    <citation type="submission" date="2018-11" db="EMBL/GenBank/DDBJ databases">
        <title>Trebonia kvetii gen.nov., sp.nov., a novel acidophilic actinobacterium, and proposal of the new actinobacterial family Treboniaceae fam. nov.</title>
        <authorList>
            <person name="Rapoport D."/>
            <person name="Sagova-Mareckova M."/>
            <person name="Sedlacek I."/>
            <person name="Provaznik J."/>
            <person name="Kralova S."/>
            <person name="Pavlinic D."/>
            <person name="Benes V."/>
            <person name="Kopecky J."/>
        </authorList>
    </citation>
    <scope>NUCLEOTIDE SEQUENCE [LARGE SCALE GENOMIC DNA]</scope>
    <source>
        <strain evidence="4 5">15Tr583</strain>
    </source>
</reference>
<dbReference type="EMBL" id="RPFW01000008">
    <property type="protein sequence ID" value="TVZ00693.1"/>
    <property type="molecule type" value="Genomic_DNA"/>
</dbReference>
<gene>
    <name evidence="4" type="ORF">EAS64_35615</name>
</gene>
<evidence type="ECO:0000313" key="5">
    <source>
        <dbReference type="Proteomes" id="UP000460272"/>
    </source>
</evidence>
<dbReference type="Pfam" id="PF03861">
    <property type="entry name" value="ANTAR"/>
    <property type="match status" value="1"/>
</dbReference>
<dbReference type="SMART" id="SM01012">
    <property type="entry name" value="ANTAR"/>
    <property type="match status" value="1"/>
</dbReference>
<sequence length="235" mass="25049">MTAENLGYEATELASLSNGEAKSLSKLAELAVRQVPGCAAAHATIWRDGELAAVAASHPDPAGLIDMELLAGQGPLLTAVREGRPVSCRDALDEERWPWWSAEALRRGLRSSIHLVRQSATITLVLALFGVRPGALDADGVPMAEMLARFGSTVFANNLAYGQAQRTATQLKDSVAARAVTDQAKGILMHALGCDADEALRYLRRESQRRHVKVTEVAARVLATYGSGGRAVPPN</sequence>
<dbReference type="PROSITE" id="PS50921">
    <property type="entry name" value="ANTAR"/>
    <property type="match status" value="1"/>
</dbReference>
<dbReference type="SUPFAM" id="SSF55781">
    <property type="entry name" value="GAF domain-like"/>
    <property type="match status" value="1"/>
</dbReference>
<dbReference type="InterPro" id="IPR005561">
    <property type="entry name" value="ANTAR"/>
</dbReference>
<dbReference type="PIRSF" id="PIRSF036625">
    <property type="entry name" value="GAF_ANTAR"/>
    <property type="match status" value="1"/>
</dbReference>